<dbReference type="GO" id="GO:0005634">
    <property type="term" value="C:nucleus"/>
    <property type="evidence" value="ECO:0007669"/>
    <property type="project" value="UniProtKB-SubCell"/>
</dbReference>
<comment type="subcellular location">
    <subcellularLocation>
        <location evidence="1">Nucleus</location>
    </subcellularLocation>
</comment>
<dbReference type="Proteomes" id="UP000054771">
    <property type="component" value="Unassembled WGS sequence"/>
</dbReference>
<dbReference type="EMBL" id="CDMC01000006">
    <property type="protein sequence ID" value="CEN61248.1"/>
    <property type="molecule type" value="Genomic_DNA"/>
</dbReference>
<protein>
    <recommendedName>
        <fullName evidence="7">COMPASS complex subunit Sdc1</fullName>
    </recommendedName>
</protein>
<proteinExistence type="inferred from homology"/>
<organism evidence="5 6">
    <name type="scientific">Aspergillus calidoustus</name>
    <dbReference type="NCBI Taxonomy" id="454130"/>
    <lineage>
        <taxon>Eukaryota</taxon>
        <taxon>Fungi</taxon>
        <taxon>Dikarya</taxon>
        <taxon>Ascomycota</taxon>
        <taxon>Pezizomycotina</taxon>
        <taxon>Eurotiomycetes</taxon>
        <taxon>Eurotiomycetidae</taxon>
        <taxon>Eurotiales</taxon>
        <taxon>Aspergillaceae</taxon>
        <taxon>Aspergillus</taxon>
        <taxon>Aspergillus subgen. Nidulantes</taxon>
    </lineage>
</organism>
<feature type="compositionally biased region" description="Polar residues" evidence="4">
    <location>
        <begin position="1"/>
        <end position="13"/>
    </location>
</feature>
<evidence type="ECO:0008006" key="7">
    <source>
        <dbReference type="Google" id="ProtNLM"/>
    </source>
</evidence>
<dbReference type="CDD" id="cd22965">
    <property type="entry name" value="DD_DPY30_SDC1"/>
    <property type="match status" value="1"/>
</dbReference>
<dbReference type="Pfam" id="PF05186">
    <property type="entry name" value="Dpy-30"/>
    <property type="match status" value="1"/>
</dbReference>
<name>A0A0U5CPS5_ASPCI</name>
<evidence type="ECO:0000256" key="4">
    <source>
        <dbReference type="SAM" id="MobiDB-lite"/>
    </source>
</evidence>
<dbReference type="InterPro" id="IPR049629">
    <property type="entry name" value="DPY30_SDC1_DD"/>
</dbReference>
<dbReference type="Gene3D" id="1.20.890.10">
    <property type="entry name" value="cAMP-dependent protein kinase regulatory subunit, dimerization-anchoring domain"/>
    <property type="match status" value="1"/>
</dbReference>
<evidence type="ECO:0000256" key="2">
    <source>
        <dbReference type="ARBA" id="ARBA00010849"/>
    </source>
</evidence>
<feature type="compositionally biased region" description="Polar residues" evidence="4">
    <location>
        <begin position="70"/>
        <end position="80"/>
    </location>
</feature>
<feature type="region of interest" description="Disordered" evidence="4">
    <location>
        <begin position="1"/>
        <end position="106"/>
    </location>
</feature>
<dbReference type="OrthoDB" id="417678at2759"/>
<evidence type="ECO:0000256" key="3">
    <source>
        <dbReference type="ARBA" id="ARBA00023242"/>
    </source>
</evidence>
<dbReference type="OMA" id="GCDENNA"/>
<evidence type="ECO:0000313" key="5">
    <source>
        <dbReference type="EMBL" id="CEN61248.1"/>
    </source>
</evidence>
<gene>
    <name evidence="5" type="ORF">ASPCAL07910</name>
</gene>
<evidence type="ECO:0000256" key="1">
    <source>
        <dbReference type="ARBA" id="ARBA00004123"/>
    </source>
</evidence>
<keyword evidence="6" id="KW-1185">Reference proteome</keyword>
<dbReference type="STRING" id="454130.A0A0U5CPS5"/>
<comment type="similarity">
    <text evidence="2">Belongs to the dpy-30 family.</text>
</comment>
<keyword evidence="3" id="KW-0539">Nucleus</keyword>
<sequence length="159" mass="16520">MADNVPPSSSHHLNPTPDPTIPTLNLHSISKPGTADSVASIPAPAPEQSLPFTPQPSNQPADQGPAFNMANENTPTNQAAGGSHTPAADSSISASNSNPVRPGGAPARVYMNEKIVPYLLEGMKNVTKEQPSNPLRVLGEFLIQKSNEVEGGQSGKAPE</sequence>
<accession>A0A0U5CPS5</accession>
<feature type="compositionally biased region" description="Low complexity" evidence="4">
    <location>
        <begin position="87"/>
        <end position="98"/>
    </location>
</feature>
<reference evidence="6" key="1">
    <citation type="journal article" date="2016" name="Genome Announc.">
        <title>Draft genome sequences of fungus Aspergillus calidoustus.</title>
        <authorList>
            <person name="Horn F."/>
            <person name="Linde J."/>
            <person name="Mattern D.J."/>
            <person name="Walther G."/>
            <person name="Guthke R."/>
            <person name="Scherlach K."/>
            <person name="Martin K."/>
            <person name="Brakhage A.A."/>
            <person name="Petzke L."/>
            <person name="Valiante V."/>
        </authorList>
    </citation>
    <scope>NUCLEOTIDE SEQUENCE [LARGE SCALE GENOMIC DNA]</scope>
    <source>
        <strain evidence="6">SF006504</strain>
    </source>
</reference>
<dbReference type="InterPro" id="IPR007858">
    <property type="entry name" value="Dpy-30_motif"/>
</dbReference>
<feature type="compositionally biased region" description="Polar residues" evidence="4">
    <location>
        <begin position="50"/>
        <end position="61"/>
    </location>
</feature>
<dbReference type="AlphaFoldDB" id="A0A0U5CPS5"/>
<evidence type="ECO:0000313" key="6">
    <source>
        <dbReference type="Proteomes" id="UP000054771"/>
    </source>
</evidence>